<feature type="compositionally biased region" description="Polar residues" evidence="1">
    <location>
        <begin position="59"/>
        <end position="68"/>
    </location>
</feature>
<dbReference type="GeneID" id="30152860"/>
<feature type="compositionally biased region" description="Polar residues" evidence="1">
    <location>
        <begin position="645"/>
        <end position="662"/>
    </location>
</feature>
<protein>
    <submittedName>
        <fullName evidence="2">Uncharacterized protein</fullName>
    </submittedName>
</protein>
<accession>A0A1E3I4E1</accession>
<sequence length="763" mass="83226">MASLLRSFRNSSASNTSPRSPSPPSSSHELSTEQRISADATRPPPFASPAGPLIPWISESPTYSTPQPRSARSRSRSREAILGSIIMAGATGFIDESHPHLVGRSQEGPAEPMDIPASRVHEPSAGPSRSMPGCSSRVENVPEQSPIPTYETALSQSLTSPVHDVVSQPVSQSWTEDLSWARDYSVSANGGRQRQDLDDYFGLAPDEVEEEEEFPDRGRSGYRNPHGDSAGATGRAPMPPAYSPEVGRDELQIVSSAHLSPDHPASGFFDAIATSPDGADPPPVVSPDDPGLTVGSKKLSVKIEGGSARRWNPNNTGPVYIEAGRKGKVKGTVYVGPVDHAHKLEVSILGFAKTSFYVRGQFSMIDTLPLVRSSLTLFPPARDSQDDSLKRAKDGTLLMEGNSEFPFEVEMPSGYWRDQTSELPPTCNIQQSGLQASVEYVIRIKLARKGQLRTNEEIGIPIIYQPRSYVPPRRLRLLSIADDRHNPGWRTIDLKGGNPVCPESLSAPISATLTLPSPFILFITPNQKLPTIPFHIHFHHPSGGLPLKVFSDPRESDWVIRLQRRVDVKVGGEKEVRYTELTCKVEVWEEGGEVIDLNALRNKKATEGSKPRRPSEDAESSANAQSKTESPRKKSLSLTDRLRRMSSTPAVATLSSSPTGISSIEEHPSVPSAPSSFNHEAMLGDGVQAHLATDITVHGRLDVQLPTTIATSDSMRKMVQSFNTPDFTVLYMMTVGIQPKKGAVKEYFGFMYGRAMVEVVWGR</sequence>
<gene>
    <name evidence="2" type="ORF">L202_01551</name>
</gene>
<comment type="caution">
    <text evidence="2">The sequence shown here is derived from an EMBL/GenBank/DDBJ whole genome shotgun (WGS) entry which is preliminary data.</text>
</comment>
<dbReference type="RefSeq" id="XP_018997408.1">
    <property type="nucleotide sequence ID" value="XM_019134981.1"/>
</dbReference>
<dbReference type="AlphaFoldDB" id="A0A1E3I4E1"/>
<reference evidence="2 3" key="1">
    <citation type="submission" date="2016-06" db="EMBL/GenBank/DDBJ databases">
        <title>Evolution of pathogenesis and genome organization in the Tremellales.</title>
        <authorList>
            <person name="Cuomo C."/>
            <person name="Litvintseva A."/>
            <person name="Heitman J."/>
            <person name="Chen Y."/>
            <person name="Sun S."/>
            <person name="Springer D."/>
            <person name="Dromer F."/>
            <person name="Young S."/>
            <person name="Zeng Q."/>
            <person name="Chapman S."/>
            <person name="Gujja S."/>
            <person name="Saif S."/>
            <person name="Birren B."/>
        </authorList>
    </citation>
    <scope>NUCLEOTIDE SEQUENCE [LARGE SCALE GENOMIC DNA]</scope>
    <source>
        <strain evidence="2 3">CBS 6039</strain>
    </source>
</reference>
<feature type="compositionally biased region" description="Basic and acidic residues" evidence="1">
    <location>
        <begin position="604"/>
        <end position="616"/>
    </location>
</feature>
<feature type="region of interest" description="Disordered" evidence="1">
    <location>
        <begin position="265"/>
        <end position="293"/>
    </location>
</feature>
<evidence type="ECO:0000256" key="1">
    <source>
        <dbReference type="SAM" id="MobiDB-lite"/>
    </source>
</evidence>
<dbReference type="Gene3D" id="2.60.40.640">
    <property type="match status" value="1"/>
</dbReference>
<feature type="region of interest" description="Disordered" evidence="1">
    <location>
        <begin position="103"/>
        <end position="155"/>
    </location>
</feature>
<organism evidence="2 3">
    <name type="scientific">Cryptococcus amylolentus CBS 6039</name>
    <dbReference type="NCBI Taxonomy" id="1295533"/>
    <lineage>
        <taxon>Eukaryota</taxon>
        <taxon>Fungi</taxon>
        <taxon>Dikarya</taxon>
        <taxon>Basidiomycota</taxon>
        <taxon>Agaricomycotina</taxon>
        <taxon>Tremellomycetes</taxon>
        <taxon>Tremellales</taxon>
        <taxon>Cryptococcaceae</taxon>
        <taxon>Cryptococcus</taxon>
    </lineage>
</organism>
<dbReference type="InterPro" id="IPR014752">
    <property type="entry name" value="Arrestin-like_C"/>
</dbReference>
<dbReference type="OrthoDB" id="2586076at2759"/>
<dbReference type="EMBL" id="AWGJ01000002">
    <property type="protein sequence ID" value="ODN83408.1"/>
    <property type="molecule type" value="Genomic_DNA"/>
</dbReference>
<feature type="region of interest" description="Disordered" evidence="1">
    <location>
        <begin position="1"/>
        <end position="77"/>
    </location>
</feature>
<proteinExistence type="predicted"/>
<feature type="region of interest" description="Disordered" evidence="1">
    <location>
        <begin position="602"/>
        <end position="672"/>
    </location>
</feature>
<name>A0A1E3I4E1_9TREE</name>
<keyword evidence="3" id="KW-1185">Reference proteome</keyword>
<feature type="compositionally biased region" description="Low complexity" evidence="1">
    <location>
        <begin position="11"/>
        <end position="29"/>
    </location>
</feature>
<feature type="compositionally biased region" description="Polar residues" evidence="1">
    <location>
        <begin position="142"/>
        <end position="155"/>
    </location>
</feature>
<evidence type="ECO:0000313" key="3">
    <source>
        <dbReference type="Proteomes" id="UP000094065"/>
    </source>
</evidence>
<dbReference type="Proteomes" id="UP000094065">
    <property type="component" value="Unassembled WGS sequence"/>
</dbReference>
<feature type="region of interest" description="Disordered" evidence="1">
    <location>
        <begin position="208"/>
        <end position="245"/>
    </location>
</feature>
<evidence type="ECO:0000313" key="2">
    <source>
        <dbReference type="EMBL" id="ODN83408.1"/>
    </source>
</evidence>
<dbReference type="STRING" id="1295533.A0A1E3I4E1"/>